<dbReference type="SUPFAM" id="SSF141371">
    <property type="entry name" value="PilZ domain-like"/>
    <property type="match status" value="1"/>
</dbReference>
<evidence type="ECO:0000313" key="2">
    <source>
        <dbReference type="Proteomes" id="UP000243469"/>
    </source>
</evidence>
<evidence type="ECO:0008006" key="3">
    <source>
        <dbReference type="Google" id="ProtNLM"/>
    </source>
</evidence>
<evidence type="ECO:0000313" key="1">
    <source>
        <dbReference type="EMBL" id="PIE23615.1"/>
    </source>
</evidence>
<accession>A0A2G6JJM7</accession>
<proteinExistence type="predicted"/>
<protein>
    <recommendedName>
        <fullName evidence="3">PilZ domain-containing protein</fullName>
    </recommendedName>
</protein>
<dbReference type="AlphaFoldDB" id="A0A2G6JJM7"/>
<comment type="caution">
    <text evidence="1">The sequence shown here is derived from an EMBL/GenBank/DDBJ whole genome shotgun (WGS) entry which is preliminary data.</text>
</comment>
<sequence length="128" mass="14265">MIKPSFEVEVSEQESRRKAFRAEAGSNVKMAVDGKEVVLLDISETGVAFETDKPLSGVIEGVVIVFQTRKKYRLIPKLNVTFCDDGRCGAEFVGLSHKAHMALSELVVQLQKARIRHELEEAHQPTDV</sequence>
<dbReference type="Gene3D" id="2.40.10.220">
    <property type="entry name" value="predicted glycosyltransferase like domains"/>
    <property type="match status" value="1"/>
</dbReference>
<organism evidence="1 2">
    <name type="scientific">Neptuniibacter caesariensis</name>
    <dbReference type="NCBI Taxonomy" id="207954"/>
    <lineage>
        <taxon>Bacteria</taxon>
        <taxon>Pseudomonadati</taxon>
        <taxon>Pseudomonadota</taxon>
        <taxon>Gammaproteobacteria</taxon>
        <taxon>Oceanospirillales</taxon>
        <taxon>Oceanospirillaceae</taxon>
        <taxon>Neptuniibacter</taxon>
    </lineage>
</organism>
<reference evidence="1 2" key="1">
    <citation type="submission" date="2017-10" db="EMBL/GenBank/DDBJ databases">
        <title>Novel microbial diversity and functional potential in the marine mammal oral microbiome.</title>
        <authorList>
            <person name="Dudek N.K."/>
            <person name="Sun C.L."/>
            <person name="Burstein D."/>
            <person name="Kantor R.S."/>
            <person name="Aliaga Goltsman D.S."/>
            <person name="Bik E.M."/>
            <person name="Thomas B.C."/>
            <person name="Banfield J.F."/>
            <person name="Relman D.A."/>
        </authorList>
    </citation>
    <scope>NUCLEOTIDE SEQUENCE [LARGE SCALE GENOMIC DNA]</scope>
    <source>
        <strain evidence="1">DOLJORAL78_47_21</strain>
    </source>
</reference>
<dbReference type="Proteomes" id="UP000243469">
    <property type="component" value="Unassembled WGS sequence"/>
</dbReference>
<dbReference type="EMBL" id="PDSH01000020">
    <property type="protein sequence ID" value="PIE23615.1"/>
    <property type="molecule type" value="Genomic_DNA"/>
</dbReference>
<gene>
    <name evidence="1" type="ORF">CSA60_04135</name>
</gene>
<name>A0A2G6JJM7_NEPCE</name>